<dbReference type="AlphaFoldDB" id="A0AAE3DGH6"/>
<proteinExistence type="inferred from homology"/>
<accession>A0AAE3DGH6</accession>
<dbReference type="InterPro" id="IPR043133">
    <property type="entry name" value="GTP-CH-I_C/QueF"/>
</dbReference>
<evidence type="ECO:0000256" key="2">
    <source>
        <dbReference type="ARBA" id="ARBA00005013"/>
    </source>
</evidence>
<evidence type="ECO:0000256" key="4">
    <source>
        <dbReference type="ARBA" id="ARBA00022909"/>
    </source>
</evidence>
<dbReference type="SUPFAM" id="SSF55620">
    <property type="entry name" value="Tetrahydrobiopterin biosynthesis enzymes-like"/>
    <property type="match status" value="1"/>
</dbReference>
<evidence type="ECO:0000313" key="9">
    <source>
        <dbReference type="Proteomes" id="UP001199424"/>
    </source>
</evidence>
<dbReference type="FunFam" id="3.30.1130.10:FF:000003">
    <property type="entry name" value="7,8-dihydroneopterin aldolase"/>
    <property type="match status" value="1"/>
</dbReference>
<dbReference type="EC" id="4.1.2.25" evidence="6"/>
<evidence type="ECO:0000259" key="7">
    <source>
        <dbReference type="SMART" id="SM00905"/>
    </source>
</evidence>
<organism evidence="8 9">
    <name type="scientific">Hominenteromicrobium mulieris</name>
    <dbReference type="NCBI Taxonomy" id="2885357"/>
    <lineage>
        <taxon>Bacteria</taxon>
        <taxon>Bacillati</taxon>
        <taxon>Bacillota</taxon>
        <taxon>Clostridia</taxon>
        <taxon>Eubacteriales</taxon>
        <taxon>Oscillospiraceae</taxon>
        <taxon>Hominenteromicrobium</taxon>
    </lineage>
</organism>
<comment type="similarity">
    <text evidence="3 6">Belongs to the DHNA family.</text>
</comment>
<comment type="caution">
    <text evidence="8">The sequence shown here is derived from an EMBL/GenBank/DDBJ whole genome shotgun (WGS) entry which is preliminary data.</text>
</comment>
<reference evidence="8" key="1">
    <citation type="submission" date="2021-10" db="EMBL/GenBank/DDBJ databases">
        <title>Anaerobic single-cell dispensing facilitates the cultivation of human gut bacteria.</title>
        <authorList>
            <person name="Afrizal A."/>
        </authorList>
    </citation>
    <scope>NUCLEOTIDE SEQUENCE</scope>
    <source>
        <strain evidence="8">CLA-AA-H250</strain>
    </source>
</reference>
<dbReference type="InterPro" id="IPR006156">
    <property type="entry name" value="Dihydroneopterin_aldolase"/>
</dbReference>
<dbReference type="GO" id="GO:0004150">
    <property type="term" value="F:dihydroneopterin aldolase activity"/>
    <property type="evidence" value="ECO:0007669"/>
    <property type="project" value="UniProtKB-UniRule"/>
</dbReference>
<dbReference type="CDD" id="cd00534">
    <property type="entry name" value="DHNA_DHNTPE"/>
    <property type="match status" value="1"/>
</dbReference>
<evidence type="ECO:0000256" key="5">
    <source>
        <dbReference type="ARBA" id="ARBA00023239"/>
    </source>
</evidence>
<evidence type="ECO:0000256" key="6">
    <source>
        <dbReference type="RuleBase" id="RU362079"/>
    </source>
</evidence>
<comment type="pathway">
    <text evidence="2 6">Cofactor biosynthesis; tetrahydrofolate biosynthesis; 2-amino-4-hydroxy-6-hydroxymethyl-7,8-dihydropteridine diphosphate from 7,8-dihydroneopterin triphosphate: step 3/4.</text>
</comment>
<gene>
    <name evidence="8" type="primary">folB</name>
    <name evidence="8" type="ORF">LKD31_11475</name>
</gene>
<dbReference type="InterPro" id="IPR006157">
    <property type="entry name" value="FolB_dom"/>
</dbReference>
<sequence>METIRIKGLEIFAYHGVNPEEKENGQKFILDIAMQADISRAAQTDDLNETVNYAAVRKTVNAVFTAQKYDLIERAAQVVCDAILENYPKVQSVTVELKKPEAPINAVFDYVSVEMTRSRA</sequence>
<comment type="catalytic activity">
    <reaction evidence="1 6">
        <text>7,8-dihydroneopterin = 6-hydroxymethyl-7,8-dihydropterin + glycolaldehyde</text>
        <dbReference type="Rhea" id="RHEA:10540"/>
        <dbReference type="ChEBI" id="CHEBI:17001"/>
        <dbReference type="ChEBI" id="CHEBI:17071"/>
        <dbReference type="ChEBI" id="CHEBI:44841"/>
        <dbReference type="EC" id="4.1.2.25"/>
    </reaction>
</comment>
<dbReference type="SMART" id="SM00905">
    <property type="entry name" value="FolB"/>
    <property type="match status" value="1"/>
</dbReference>
<feature type="domain" description="Dihydroneopterin aldolase/epimerase" evidence="7">
    <location>
        <begin position="4"/>
        <end position="117"/>
    </location>
</feature>
<comment type="function">
    <text evidence="6">Catalyzes the conversion of 7,8-dihydroneopterin to 6-hydroxymethyl-7,8-dihydropterin.</text>
</comment>
<dbReference type="PANTHER" id="PTHR42844:SF1">
    <property type="entry name" value="DIHYDRONEOPTERIN ALDOLASE 1-RELATED"/>
    <property type="match status" value="1"/>
</dbReference>
<dbReference type="NCBIfam" id="TIGR00525">
    <property type="entry name" value="folB"/>
    <property type="match status" value="1"/>
</dbReference>
<dbReference type="PANTHER" id="PTHR42844">
    <property type="entry name" value="DIHYDRONEOPTERIN ALDOLASE 1-RELATED"/>
    <property type="match status" value="1"/>
</dbReference>
<keyword evidence="4 6" id="KW-0289">Folate biosynthesis</keyword>
<dbReference type="RefSeq" id="WP_308449808.1">
    <property type="nucleotide sequence ID" value="NZ_JAJEQC010000012.1"/>
</dbReference>
<dbReference type="GO" id="GO:0046654">
    <property type="term" value="P:tetrahydrofolate biosynthetic process"/>
    <property type="evidence" value="ECO:0007669"/>
    <property type="project" value="UniProtKB-UniRule"/>
</dbReference>
<dbReference type="NCBIfam" id="TIGR00526">
    <property type="entry name" value="folB_dom"/>
    <property type="match status" value="1"/>
</dbReference>
<dbReference type="Gene3D" id="3.30.1130.10">
    <property type="match status" value="1"/>
</dbReference>
<evidence type="ECO:0000256" key="3">
    <source>
        <dbReference type="ARBA" id="ARBA00005708"/>
    </source>
</evidence>
<keyword evidence="9" id="KW-1185">Reference proteome</keyword>
<protein>
    <recommendedName>
        <fullName evidence="6">7,8-dihydroneopterin aldolase</fullName>
        <ecNumber evidence="6">4.1.2.25</ecNumber>
    </recommendedName>
</protein>
<dbReference type="GO" id="GO:0005737">
    <property type="term" value="C:cytoplasm"/>
    <property type="evidence" value="ECO:0007669"/>
    <property type="project" value="TreeGrafter"/>
</dbReference>
<evidence type="ECO:0000313" key="8">
    <source>
        <dbReference type="EMBL" id="MCC2137626.1"/>
    </source>
</evidence>
<name>A0AAE3DGH6_9FIRM</name>
<dbReference type="Pfam" id="PF02152">
    <property type="entry name" value="FolB"/>
    <property type="match status" value="1"/>
</dbReference>
<keyword evidence="5 6" id="KW-0456">Lyase</keyword>
<dbReference type="Proteomes" id="UP001199424">
    <property type="component" value="Unassembled WGS sequence"/>
</dbReference>
<dbReference type="GO" id="GO:0046656">
    <property type="term" value="P:folic acid biosynthetic process"/>
    <property type="evidence" value="ECO:0007669"/>
    <property type="project" value="UniProtKB-UniRule"/>
</dbReference>
<dbReference type="EMBL" id="JAJEQC010000012">
    <property type="protein sequence ID" value="MCC2137626.1"/>
    <property type="molecule type" value="Genomic_DNA"/>
</dbReference>
<evidence type="ECO:0000256" key="1">
    <source>
        <dbReference type="ARBA" id="ARBA00001353"/>
    </source>
</evidence>